<evidence type="ECO:0000313" key="7">
    <source>
        <dbReference type="Proteomes" id="UP000721844"/>
    </source>
</evidence>
<evidence type="ECO:0000259" key="5">
    <source>
        <dbReference type="PROSITE" id="PS51464"/>
    </source>
</evidence>
<keyword evidence="1" id="KW-0805">Transcription regulation</keyword>
<evidence type="ECO:0000256" key="3">
    <source>
        <dbReference type="ARBA" id="ARBA00023163"/>
    </source>
</evidence>
<proteinExistence type="predicted"/>
<evidence type="ECO:0000259" key="4">
    <source>
        <dbReference type="PROSITE" id="PS51071"/>
    </source>
</evidence>
<dbReference type="InterPro" id="IPR000281">
    <property type="entry name" value="HTH_RpiR"/>
</dbReference>
<protein>
    <submittedName>
        <fullName evidence="6">SIS domain-containing protein</fullName>
    </submittedName>
</protein>
<dbReference type="GO" id="GO:0003677">
    <property type="term" value="F:DNA binding"/>
    <property type="evidence" value="ECO:0007669"/>
    <property type="project" value="UniProtKB-KW"/>
</dbReference>
<dbReference type="RefSeq" id="WP_227304971.1">
    <property type="nucleotide sequence ID" value="NZ_JAESVA010000001.1"/>
</dbReference>
<keyword evidence="2" id="KW-0238">DNA-binding</keyword>
<dbReference type="InterPro" id="IPR009057">
    <property type="entry name" value="Homeodomain-like_sf"/>
</dbReference>
<comment type="caution">
    <text evidence="6">The sequence shown here is derived from an EMBL/GenBank/DDBJ whole genome shotgun (WGS) entry which is preliminary data.</text>
</comment>
<keyword evidence="3" id="KW-0804">Transcription</keyword>
<dbReference type="Proteomes" id="UP000721844">
    <property type="component" value="Unassembled WGS sequence"/>
</dbReference>
<dbReference type="SUPFAM" id="SSF53697">
    <property type="entry name" value="SIS domain"/>
    <property type="match status" value="1"/>
</dbReference>
<gene>
    <name evidence="6" type="ORF">ACELLULO517_01235</name>
</gene>
<dbReference type="GO" id="GO:0003700">
    <property type="term" value="F:DNA-binding transcription factor activity"/>
    <property type="evidence" value="ECO:0007669"/>
    <property type="project" value="InterPro"/>
</dbReference>
<dbReference type="InterPro" id="IPR035472">
    <property type="entry name" value="RpiR-like_SIS"/>
</dbReference>
<dbReference type="GO" id="GO:0097367">
    <property type="term" value="F:carbohydrate derivative binding"/>
    <property type="evidence" value="ECO:0007669"/>
    <property type="project" value="InterPro"/>
</dbReference>
<dbReference type="CDD" id="cd05013">
    <property type="entry name" value="SIS_RpiR"/>
    <property type="match status" value="1"/>
</dbReference>
<keyword evidence="7" id="KW-1185">Reference proteome</keyword>
<organism evidence="6 7">
    <name type="scientific">Acidisoma cellulosilyticum</name>
    <dbReference type="NCBI Taxonomy" id="2802395"/>
    <lineage>
        <taxon>Bacteria</taxon>
        <taxon>Pseudomonadati</taxon>
        <taxon>Pseudomonadota</taxon>
        <taxon>Alphaproteobacteria</taxon>
        <taxon>Acetobacterales</taxon>
        <taxon>Acidocellaceae</taxon>
        <taxon>Acidisoma</taxon>
    </lineage>
</organism>
<reference evidence="6 7" key="1">
    <citation type="journal article" date="2021" name="Microorganisms">
        <title>Acidisoma silvae sp. nov. and Acidisomacellulosilytica sp. nov., Two Acidophilic Bacteria Isolated from Decaying Wood, Hydrolyzing Cellulose and Producing Poly-3-hydroxybutyrate.</title>
        <authorList>
            <person name="Mieszkin S."/>
            <person name="Pouder E."/>
            <person name="Uroz S."/>
            <person name="Simon-Colin C."/>
            <person name="Alain K."/>
        </authorList>
    </citation>
    <scope>NUCLEOTIDE SEQUENCE [LARGE SCALE GENOMIC DNA]</scope>
    <source>
        <strain evidence="6 7">HW T5.17</strain>
    </source>
</reference>
<dbReference type="Gene3D" id="1.10.10.10">
    <property type="entry name" value="Winged helix-like DNA-binding domain superfamily/Winged helix DNA-binding domain"/>
    <property type="match status" value="1"/>
</dbReference>
<feature type="domain" description="SIS" evidence="5">
    <location>
        <begin position="128"/>
        <end position="272"/>
    </location>
</feature>
<dbReference type="SUPFAM" id="SSF46689">
    <property type="entry name" value="Homeodomain-like"/>
    <property type="match status" value="1"/>
</dbReference>
<dbReference type="PROSITE" id="PS51071">
    <property type="entry name" value="HTH_RPIR"/>
    <property type="match status" value="1"/>
</dbReference>
<dbReference type="AlphaFoldDB" id="A0A963YXE4"/>
<dbReference type="EMBL" id="JAESVA010000001">
    <property type="protein sequence ID" value="MCB8878839.1"/>
    <property type="molecule type" value="Genomic_DNA"/>
</dbReference>
<dbReference type="InterPro" id="IPR046348">
    <property type="entry name" value="SIS_dom_sf"/>
</dbReference>
<dbReference type="InterPro" id="IPR036388">
    <property type="entry name" value="WH-like_DNA-bd_sf"/>
</dbReference>
<dbReference type="InterPro" id="IPR047640">
    <property type="entry name" value="RpiR-like"/>
</dbReference>
<name>A0A963YXE4_9PROT</name>
<dbReference type="GO" id="GO:1901135">
    <property type="term" value="P:carbohydrate derivative metabolic process"/>
    <property type="evidence" value="ECO:0007669"/>
    <property type="project" value="InterPro"/>
</dbReference>
<evidence type="ECO:0000256" key="1">
    <source>
        <dbReference type="ARBA" id="ARBA00023015"/>
    </source>
</evidence>
<dbReference type="PROSITE" id="PS51464">
    <property type="entry name" value="SIS"/>
    <property type="match status" value="1"/>
</dbReference>
<dbReference type="Pfam" id="PF01380">
    <property type="entry name" value="SIS"/>
    <property type="match status" value="1"/>
</dbReference>
<evidence type="ECO:0000313" key="6">
    <source>
        <dbReference type="EMBL" id="MCB8878839.1"/>
    </source>
</evidence>
<evidence type="ECO:0000256" key="2">
    <source>
        <dbReference type="ARBA" id="ARBA00023125"/>
    </source>
</evidence>
<dbReference type="Pfam" id="PF01418">
    <property type="entry name" value="HTH_6"/>
    <property type="match status" value="1"/>
</dbReference>
<dbReference type="PANTHER" id="PTHR30514:SF1">
    <property type="entry name" value="HTH-TYPE TRANSCRIPTIONAL REGULATOR HEXR-RELATED"/>
    <property type="match status" value="1"/>
</dbReference>
<dbReference type="Gene3D" id="3.40.50.10490">
    <property type="entry name" value="Glucose-6-phosphate isomerase like protein, domain 1"/>
    <property type="match status" value="1"/>
</dbReference>
<dbReference type="PANTHER" id="PTHR30514">
    <property type="entry name" value="GLUCOKINASE"/>
    <property type="match status" value="1"/>
</dbReference>
<dbReference type="InterPro" id="IPR001347">
    <property type="entry name" value="SIS_dom"/>
</dbReference>
<feature type="domain" description="HTH rpiR-type" evidence="4">
    <location>
        <begin position="9"/>
        <end position="84"/>
    </location>
</feature>
<accession>A0A963YXE4</accession>
<sequence length="287" mass="30859">MDDTKAALSKVGARLRALRPILTPLESRILNEALDEGFDEGTALTYFAGKADVSEAMVVKTAKKLGFTGFRDFREQISAYNARPSAVLHKEIGPEDSQADILRKVFNTAIQALQETQVIIDEDAFAKVVDAISAAPRRDLYGVGGSAQIARDVSHKFLRIGVRCAVYDDAHMMLMSASMLEPGDIAVAFSHSGRTSAVIDGVLEAKRRGATTIAITNYVHSPLVDAVDLVLRSTASGSPLLGENAAARVAQLTVMDAVFAAIAAKAYDVAERNLERTRTAVAIKRVR</sequence>